<accession>A0A2T1N5Y9</accession>
<feature type="coiled-coil region" evidence="5">
    <location>
        <begin position="257"/>
        <end position="287"/>
    </location>
</feature>
<dbReference type="AlphaFoldDB" id="A0A2T1N5Y9"/>
<dbReference type="PRINTS" id="PR01490">
    <property type="entry name" value="RTXTOXIND"/>
</dbReference>
<dbReference type="Gene3D" id="2.40.30.170">
    <property type="match status" value="1"/>
</dbReference>
<evidence type="ECO:0000256" key="1">
    <source>
        <dbReference type="ARBA" id="ARBA00004167"/>
    </source>
</evidence>
<protein>
    <submittedName>
        <fullName evidence="7">HlyD family secretion protein</fullName>
    </submittedName>
</protein>
<dbReference type="GO" id="GO:0016020">
    <property type="term" value="C:membrane"/>
    <property type="evidence" value="ECO:0007669"/>
    <property type="project" value="UniProtKB-SubCell"/>
</dbReference>
<dbReference type="OrthoDB" id="7057889at2"/>
<dbReference type="EMBL" id="PXOT01000027">
    <property type="protein sequence ID" value="PSG86997.1"/>
    <property type="molecule type" value="Genomic_DNA"/>
</dbReference>
<evidence type="ECO:0000256" key="3">
    <source>
        <dbReference type="ARBA" id="ARBA00022989"/>
    </source>
</evidence>
<dbReference type="PANTHER" id="PTHR30386">
    <property type="entry name" value="MEMBRANE FUSION SUBUNIT OF EMRAB-TOLC MULTIDRUG EFFLUX PUMP"/>
    <property type="match status" value="1"/>
</dbReference>
<evidence type="ECO:0000256" key="4">
    <source>
        <dbReference type="ARBA" id="ARBA00023136"/>
    </source>
</evidence>
<reference evidence="7 8" key="1">
    <citation type="submission" date="2018-03" db="EMBL/GenBank/DDBJ databases">
        <title>Mesoflavibacter sp. HG37 and Mesoflavibacter sp. HG96 sp.nov., two marine bacteria isolated from seawater of Western Pacific Ocean.</title>
        <authorList>
            <person name="Cheng H."/>
            <person name="Wu Y.-H."/>
            <person name="Guo L.-L."/>
            <person name="Xu X.-W."/>
        </authorList>
    </citation>
    <scope>NUCLEOTIDE SEQUENCE [LARGE SCALE GENOMIC DNA]</scope>
    <source>
        <strain evidence="7 8">KCTC 42117</strain>
    </source>
</reference>
<gene>
    <name evidence="7" type="ORF">C7H61_12870</name>
</gene>
<evidence type="ECO:0000313" key="7">
    <source>
        <dbReference type="EMBL" id="PSG86997.1"/>
    </source>
</evidence>
<comment type="caution">
    <text evidence="7">The sequence shown here is derived from an EMBL/GenBank/DDBJ whole genome shotgun (WGS) entry which is preliminary data.</text>
</comment>
<dbReference type="PANTHER" id="PTHR30386:SF26">
    <property type="entry name" value="TRANSPORT PROTEIN COMB"/>
    <property type="match status" value="1"/>
</dbReference>
<evidence type="ECO:0000256" key="5">
    <source>
        <dbReference type="SAM" id="Coils"/>
    </source>
</evidence>
<dbReference type="Proteomes" id="UP000238430">
    <property type="component" value="Unassembled WGS sequence"/>
</dbReference>
<dbReference type="InterPro" id="IPR050739">
    <property type="entry name" value="MFP"/>
</dbReference>
<keyword evidence="5" id="KW-0175">Coiled coil</keyword>
<organism evidence="7 8">
    <name type="scientific">Mesoflavibacter zeaxanthinifaciens subsp. sabulilitoris</name>
    <dbReference type="NCBI Taxonomy" id="1520893"/>
    <lineage>
        <taxon>Bacteria</taxon>
        <taxon>Pseudomonadati</taxon>
        <taxon>Bacteroidota</taxon>
        <taxon>Flavobacteriia</taxon>
        <taxon>Flavobacteriales</taxon>
        <taxon>Flavobacteriaceae</taxon>
        <taxon>Mesoflavibacter</taxon>
    </lineage>
</organism>
<sequence>MKELNEELNIYSEEVKDVLSKPPKIIFRWGNTMLFGFICIILFLSWLIKYPDTVSAQALLTTEIPPQKEYARVTGKIDSIFVENFQEVKKETPLALIENTANYKDIVYLKSILDTLEVDQSSFYFPLEELPMLFLGDLEDEFTLFENNYIQYELNKESQSFLSSDLANKYTLSQLNHRLSTLYNQRDLNKEELIFKKKDLERNEKLFEKGVISAQEIENKKLEYIQAERNYKNMSVSISQIKENISNTKNVKKQNLIDNKRQEVNLLKSVIQSLDQLKRAIKEWELRYLFKSNIKGEVSFMKIWNKNQTINNGDFVFTIIPKNYLSYICKVRAPVLNSGKVKVGQSVNIKLSSYPDNEFGVLKGSIKDISLVPNNEGLYLIDVELPKKLITTHGKKIDFKQEMQGVAEIITEDLRLIERIFYKFKEIFKQ</sequence>
<evidence type="ECO:0000256" key="2">
    <source>
        <dbReference type="ARBA" id="ARBA00022692"/>
    </source>
</evidence>
<keyword evidence="2 6" id="KW-0812">Transmembrane</keyword>
<feature type="transmembrane region" description="Helical" evidence="6">
    <location>
        <begin position="26"/>
        <end position="48"/>
    </location>
</feature>
<dbReference type="RefSeq" id="WP_106680368.1">
    <property type="nucleotide sequence ID" value="NZ_JACHWV010000002.1"/>
</dbReference>
<evidence type="ECO:0000313" key="8">
    <source>
        <dbReference type="Proteomes" id="UP000238430"/>
    </source>
</evidence>
<evidence type="ECO:0000256" key="6">
    <source>
        <dbReference type="SAM" id="Phobius"/>
    </source>
</evidence>
<keyword evidence="3 6" id="KW-1133">Transmembrane helix</keyword>
<dbReference type="Gene3D" id="1.10.287.470">
    <property type="entry name" value="Helix hairpin bin"/>
    <property type="match status" value="1"/>
</dbReference>
<comment type="subcellular location">
    <subcellularLocation>
        <location evidence="1">Membrane</location>
        <topology evidence="1">Single-pass membrane protein</topology>
    </subcellularLocation>
</comment>
<name>A0A2T1N5Y9_9FLAO</name>
<keyword evidence="8" id="KW-1185">Reference proteome</keyword>
<keyword evidence="4 6" id="KW-0472">Membrane</keyword>
<proteinExistence type="predicted"/>